<gene>
    <name evidence="11" type="ORF">VM1G_07134</name>
</gene>
<evidence type="ECO:0000256" key="9">
    <source>
        <dbReference type="SAM" id="MobiDB-lite"/>
    </source>
</evidence>
<dbReference type="InterPro" id="IPR032042">
    <property type="entry name" value="POT1PC"/>
</dbReference>
<feature type="region of interest" description="Disordered" evidence="9">
    <location>
        <begin position="597"/>
        <end position="625"/>
    </location>
</feature>
<evidence type="ECO:0000256" key="3">
    <source>
        <dbReference type="ARBA" id="ARBA00008442"/>
    </source>
</evidence>
<evidence type="ECO:0000259" key="10">
    <source>
        <dbReference type="SMART" id="SM00976"/>
    </source>
</evidence>
<feature type="region of interest" description="Disordered" evidence="9">
    <location>
        <begin position="1"/>
        <end position="22"/>
    </location>
</feature>
<dbReference type="GO" id="GO:0000783">
    <property type="term" value="C:nuclear telomere cap complex"/>
    <property type="evidence" value="ECO:0007669"/>
    <property type="project" value="TreeGrafter"/>
</dbReference>
<feature type="domain" description="Telomeric single stranded DNA binding POT1/Cdc13" evidence="10">
    <location>
        <begin position="28"/>
        <end position="173"/>
    </location>
</feature>
<proteinExistence type="inferred from homology"/>
<evidence type="ECO:0000313" key="11">
    <source>
        <dbReference type="EMBL" id="KUI71575.1"/>
    </source>
</evidence>
<feature type="compositionally biased region" description="Basic and acidic residues" evidence="9">
    <location>
        <begin position="403"/>
        <end position="413"/>
    </location>
</feature>
<evidence type="ECO:0000256" key="7">
    <source>
        <dbReference type="ARBA" id="ARBA00023125"/>
    </source>
</evidence>
<keyword evidence="7" id="KW-0238">DNA-binding</keyword>
<dbReference type="GO" id="GO:0098505">
    <property type="term" value="F:G-rich strand telomeric DNA binding"/>
    <property type="evidence" value="ECO:0007669"/>
    <property type="project" value="TreeGrafter"/>
</dbReference>
<feature type="compositionally biased region" description="Acidic residues" evidence="9">
    <location>
        <begin position="489"/>
        <end position="498"/>
    </location>
</feature>
<dbReference type="GO" id="GO:0010521">
    <property type="term" value="F:telomerase inhibitor activity"/>
    <property type="evidence" value="ECO:0007669"/>
    <property type="project" value="TreeGrafter"/>
</dbReference>
<keyword evidence="12" id="KW-1185">Reference proteome</keyword>
<comment type="similarity">
    <text evidence="3">Belongs to the telombin family.</text>
</comment>
<dbReference type="OrthoDB" id="2186770at2759"/>
<feature type="region of interest" description="Disordered" evidence="9">
    <location>
        <begin position="486"/>
        <end position="512"/>
    </location>
</feature>
<dbReference type="InterPro" id="IPR011564">
    <property type="entry name" value="Telomer_end-bd_POT1/Cdc13"/>
</dbReference>
<evidence type="ECO:0000256" key="2">
    <source>
        <dbReference type="ARBA" id="ARBA00004574"/>
    </source>
</evidence>
<dbReference type="PANTHER" id="PTHR14513:SF0">
    <property type="entry name" value="PROTECTION OF TELOMERES PROTEIN 1"/>
    <property type="match status" value="1"/>
</dbReference>
<dbReference type="SMART" id="SM00976">
    <property type="entry name" value="Telo_bind"/>
    <property type="match status" value="1"/>
</dbReference>
<dbReference type="Pfam" id="PF02765">
    <property type="entry name" value="POT1"/>
    <property type="match status" value="1"/>
</dbReference>
<reference evidence="11" key="1">
    <citation type="submission" date="2014-12" db="EMBL/GenBank/DDBJ databases">
        <title>Genome Sequence of Valsa Canker Pathogens Uncovers a Specific Adaption of Colonization on Woody Bark.</title>
        <authorList>
            <person name="Yin Z."/>
            <person name="Liu H."/>
            <person name="Gao X."/>
            <person name="Li Z."/>
            <person name="Song N."/>
            <person name="Ke X."/>
            <person name="Dai Q."/>
            <person name="Wu Y."/>
            <person name="Sun Y."/>
            <person name="Xu J.-R."/>
            <person name="Kang Z.K."/>
            <person name="Wang L."/>
            <person name="Huang L."/>
        </authorList>
    </citation>
    <scope>NUCLEOTIDE SEQUENCE [LARGE SCALE GENOMIC DNA]</scope>
    <source>
        <strain evidence="11">03-8</strain>
    </source>
</reference>
<keyword evidence="8" id="KW-0539">Nucleus</keyword>
<dbReference type="AlphaFoldDB" id="A0A194W678"/>
<comment type="subcellular location">
    <subcellularLocation>
        <location evidence="2">Chromosome</location>
        <location evidence="2">Telomere</location>
    </subcellularLocation>
    <subcellularLocation>
        <location evidence="1">Nucleus</location>
    </subcellularLocation>
</comment>
<dbReference type="FunFam" id="2.40.50.140:FF:000303">
    <property type="entry name" value="Protection of telomeres protein 1"/>
    <property type="match status" value="1"/>
</dbReference>
<dbReference type="GO" id="GO:0032210">
    <property type="term" value="P:regulation of telomere maintenance via telomerase"/>
    <property type="evidence" value="ECO:0007669"/>
    <property type="project" value="TreeGrafter"/>
</dbReference>
<sequence>MSRYQPTSSFNRRAMPKDPPLPKGFTSVTDILDDSIHHNRTVSVVGVVKDYMLPRSTVGHDWKSKITLFDQTTEEWSEGINLDVFLPLEEMPKVEAGDIVIASMVTRQRYKGSLSLLNNKTMTDIHVYDARHIVECRGSRSARGALRPPTRKVRREPDQKEHEYVLWLYNKIDKTVVPDREEVASRAEQTVNIKDKFSLLQDVKNSRFSDLIVQVVKAPYDLGDRASLWVSDYTENNNFFNKTKNDSDWVDGIPIRDGDEYGYTGKWSKTKSSTTGEDRWDGPYGKRSIQLTCWEPHADFIRKNVDVGSWVYLRNVQIGNGKLDTNTEGFLRTDRAYPDRIYVSVLDPQADRETLDRRLLEAIRRKRDYVKDHKQALNGGTKRKPEGSVQNENRKSRRKLKREGKAKAYQEQEQSKQAALLGLNDHIKCENADKTTVPFSSILEPVRYDTTFELPFTCANYRTQARVVDFHPANLRDFATSRTNGEFDVLSDNDDGGSDSDSSTSSKEDKKRRPSDKLIWEWCFALKLEEVSSTLPKGQKPASAWVLVDNTDAQLLTDLDAHNLRSRDNADLLEKLRQQMFILWGDLEERKSAIEARKSKTGWKQVPAHSDEENGDGAGSVPGLSQTSNKPFACCIRQYGVKVKAEEDEEANAGEGMKWQRVFGLFGTKITSD</sequence>
<feature type="compositionally biased region" description="Polar residues" evidence="9">
    <location>
        <begin position="1"/>
        <end position="11"/>
    </location>
</feature>
<accession>A0A194W678</accession>
<dbReference type="EMBL" id="CM003104">
    <property type="protein sequence ID" value="KUI71575.1"/>
    <property type="molecule type" value="Genomic_DNA"/>
</dbReference>
<protein>
    <recommendedName>
        <fullName evidence="4">Protection of telomeres protein 1</fullName>
    </recommendedName>
</protein>
<dbReference type="SUPFAM" id="SSF50249">
    <property type="entry name" value="Nucleic acid-binding proteins"/>
    <property type="match status" value="2"/>
</dbReference>
<evidence type="ECO:0000256" key="8">
    <source>
        <dbReference type="ARBA" id="ARBA00023242"/>
    </source>
</evidence>
<evidence type="ECO:0000256" key="4">
    <source>
        <dbReference type="ARBA" id="ARBA00015253"/>
    </source>
</evidence>
<dbReference type="PANTHER" id="PTHR14513">
    <property type="entry name" value="PROTECTION OF TELOMERES 1"/>
    <property type="match status" value="1"/>
</dbReference>
<dbReference type="InterPro" id="IPR028389">
    <property type="entry name" value="POT1"/>
</dbReference>
<dbReference type="Gene3D" id="2.40.50.140">
    <property type="entry name" value="Nucleic acid-binding proteins"/>
    <property type="match status" value="2"/>
</dbReference>
<dbReference type="InterPro" id="IPR012340">
    <property type="entry name" value="NA-bd_OB-fold"/>
</dbReference>
<evidence type="ECO:0000256" key="5">
    <source>
        <dbReference type="ARBA" id="ARBA00022454"/>
    </source>
</evidence>
<evidence type="ECO:0000256" key="1">
    <source>
        <dbReference type="ARBA" id="ARBA00004123"/>
    </source>
</evidence>
<name>A0A194W678_CYTMA</name>
<dbReference type="Pfam" id="PF16686">
    <property type="entry name" value="POT1PC"/>
    <property type="match status" value="1"/>
</dbReference>
<feature type="region of interest" description="Disordered" evidence="9">
    <location>
        <begin position="371"/>
        <end position="413"/>
    </location>
</feature>
<evidence type="ECO:0000313" key="12">
    <source>
        <dbReference type="Proteomes" id="UP000078559"/>
    </source>
</evidence>
<dbReference type="GO" id="GO:0016233">
    <property type="term" value="P:telomere capping"/>
    <property type="evidence" value="ECO:0007669"/>
    <property type="project" value="TreeGrafter"/>
</dbReference>
<organism evidence="11 12">
    <name type="scientific">Cytospora mali</name>
    <name type="common">Apple Valsa canker fungus</name>
    <name type="synonym">Valsa mali</name>
    <dbReference type="NCBI Taxonomy" id="578113"/>
    <lineage>
        <taxon>Eukaryota</taxon>
        <taxon>Fungi</taxon>
        <taxon>Dikarya</taxon>
        <taxon>Ascomycota</taxon>
        <taxon>Pezizomycotina</taxon>
        <taxon>Sordariomycetes</taxon>
        <taxon>Sordariomycetidae</taxon>
        <taxon>Diaporthales</taxon>
        <taxon>Cytosporaceae</taxon>
        <taxon>Cytospora</taxon>
    </lineage>
</organism>
<dbReference type="Proteomes" id="UP000078559">
    <property type="component" value="Chromosome 7"/>
</dbReference>
<keyword evidence="6" id="KW-0779">Telomere</keyword>
<evidence type="ECO:0000256" key="6">
    <source>
        <dbReference type="ARBA" id="ARBA00022895"/>
    </source>
</evidence>
<keyword evidence="5" id="KW-0158">Chromosome</keyword>
<dbReference type="SMR" id="A0A194W678"/>